<dbReference type="OMA" id="ENHTIMA"/>
<dbReference type="EMBL" id="HG002022">
    <property type="protein sequence ID" value="CDF39335.1"/>
    <property type="molecule type" value="Genomic_DNA"/>
</dbReference>
<dbReference type="Proteomes" id="UP000012073">
    <property type="component" value="Unassembled WGS sequence"/>
</dbReference>
<organism evidence="1 2">
    <name type="scientific">Chondrus crispus</name>
    <name type="common">Carrageen Irish moss</name>
    <name type="synonym">Polymorpha crispa</name>
    <dbReference type="NCBI Taxonomy" id="2769"/>
    <lineage>
        <taxon>Eukaryota</taxon>
        <taxon>Rhodophyta</taxon>
        <taxon>Florideophyceae</taxon>
        <taxon>Rhodymeniophycidae</taxon>
        <taxon>Gigartinales</taxon>
        <taxon>Gigartinaceae</taxon>
        <taxon>Chondrus</taxon>
    </lineage>
</organism>
<dbReference type="GeneID" id="17326962"/>
<dbReference type="Gramene" id="CDF39335">
    <property type="protein sequence ID" value="CDF39335"/>
    <property type="gene ID" value="CHC_T00006622001"/>
</dbReference>
<sequence>MSLSLQGHGQHSQGHAVKEPQLVCSASSRRCNSCLTMSRDSRSCVLDSDKNLSYPCTCIEPGEGYECLSVIQVTPRTSCDAKSIATPCLGSEGGNKDTYNKKKGESFNASFSVSTATSSINSRRERQSTPNFWSYSTGEWKRSGSDPESIFPDISTSTSIILEKKFSSRGLPESLNAIEDEEREVLNRRLFCSRDGADAREFQEFLIDHEGERLRTPVLCLVGYGGQGAHASDLWVLMHNTFRRELFDVFEMLNIVRSSYLSLILSDIYNLRKWWRFFVTLWSEYENYENTLLDPIVHKICLLDGRGDVLLKRLGPLRETREWLRLKMEEVTSYIEEFENLPPGRALSLFCKNVDSFGDRAMGYFAGVERLLPRFVESYYGEEVKLSVEGQLIKRMRNGKYFAEFVIALVRWMGTEESFSTTNAQERKRERWMNTHLFWLERLSLSKFYRKYEASHGCVLTYFQGRFKEA</sequence>
<dbReference type="OrthoDB" id="5501at2759"/>
<gene>
    <name evidence="1" type="ORF">CHC_T00006622001</name>
</gene>
<protein>
    <submittedName>
        <fullName evidence="1">Uncharacterized protein</fullName>
    </submittedName>
</protein>
<proteinExistence type="predicted"/>
<name>R7QPL2_CHOCR</name>
<accession>R7QPL2</accession>
<dbReference type="RefSeq" id="XP_005719246.1">
    <property type="nucleotide sequence ID" value="XM_005719189.1"/>
</dbReference>
<dbReference type="PhylomeDB" id="R7QPL2"/>
<dbReference type="AlphaFoldDB" id="R7QPL2"/>
<evidence type="ECO:0000313" key="1">
    <source>
        <dbReference type="EMBL" id="CDF39335.1"/>
    </source>
</evidence>
<keyword evidence="2" id="KW-1185">Reference proteome</keyword>
<dbReference type="KEGG" id="ccp:CHC_T00006622001"/>
<reference evidence="2" key="1">
    <citation type="journal article" date="2013" name="Proc. Natl. Acad. Sci. U.S.A.">
        <title>Genome structure and metabolic features in the red seaweed Chondrus crispus shed light on evolution of the Archaeplastida.</title>
        <authorList>
            <person name="Collen J."/>
            <person name="Porcel B."/>
            <person name="Carre W."/>
            <person name="Ball S.G."/>
            <person name="Chaparro C."/>
            <person name="Tonon T."/>
            <person name="Barbeyron T."/>
            <person name="Michel G."/>
            <person name="Noel B."/>
            <person name="Valentin K."/>
            <person name="Elias M."/>
            <person name="Artiguenave F."/>
            <person name="Arun A."/>
            <person name="Aury J.M."/>
            <person name="Barbosa-Neto J.F."/>
            <person name="Bothwell J.H."/>
            <person name="Bouget F.Y."/>
            <person name="Brillet L."/>
            <person name="Cabello-Hurtado F."/>
            <person name="Capella-Gutierrez S."/>
            <person name="Charrier B."/>
            <person name="Cladiere L."/>
            <person name="Cock J.M."/>
            <person name="Coelho S.M."/>
            <person name="Colleoni C."/>
            <person name="Czjzek M."/>
            <person name="Da Silva C."/>
            <person name="Delage L."/>
            <person name="Denoeud F."/>
            <person name="Deschamps P."/>
            <person name="Dittami S.M."/>
            <person name="Gabaldon T."/>
            <person name="Gachon C.M."/>
            <person name="Groisillier A."/>
            <person name="Herve C."/>
            <person name="Jabbari K."/>
            <person name="Katinka M."/>
            <person name="Kloareg B."/>
            <person name="Kowalczyk N."/>
            <person name="Labadie K."/>
            <person name="Leblanc C."/>
            <person name="Lopez P.J."/>
            <person name="McLachlan D.H."/>
            <person name="Meslet-Cladiere L."/>
            <person name="Moustafa A."/>
            <person name="Nehr Z."/>
            <person name="Nyvall Collen P."/>
            <person name="Panaud O."/>
            <person name="Partensky F."/>
            <person name="Poulain J."/>
            <person name="Rensing S.A."/>
            <person name="Rousvoal S."/>
            <person name="Samson G."/>
            <person name="Symeonidi A."/>
            <person name="Weissenbach J."/>
            <person name="Zambounis A."/>
            <person name="Wincker P."/>
            <person name="Boyen C."/>
        </authorList>
    </citation>
    <scope>NUCLEOTIDE SEQUENCE [LARGE SCALE GENOMIC DNA]</scope>
    <source>
        <strain evidence="2">cv. Stackhouse</strain>
    </source>
</reference>
<evidence type="ECO:0000313" key="2">
    <source>
        <dbReference type="Proteomes" id="UP000012073"/>
    </source>
</evidence>